<sequence length="290" mass="30983">MTPGLPNCSKSDTLVVMTTATKASDLRTFASADGDLAYLDTGSGDLVVLLHSGYVDHRVWHAQIPALAAGHRVIALDVRGHGSSANASRPFRWADDIAALLRHLDAGPAVLVGLSMGGLIATNTVLEHPELVRAVVTCGAATGEFQYTDDWTRGLQAEMARALEAADIDAWLDAFVRVLPGPERTVADVDQDSLRLIRDMARGTLAKHTPGEKDWFVPVPDTFARAAGITVPLLALNGGLEPADMLAAAERLAGTVHDGRTEVVDGVGHYPNLEKPEIFNKIVLDFLRTL</sequence>
<dbReference type="Proteomes" id="UP000509418">
    <property type="component" value="Chromosome"/>
</dbReference>
<dbReference type="SUPFAM" id="SSF53474">
    <property type="entry name" value="alpha/beta-Hydrolases"/>
    <property type="match status" value="1"/>
</dbReference>
<dbReference type="PRINTS" id="PR00111">
    <property type="entry name" value="ABHYDROLASE"/>
</dbReference>
<proteinExistence type="predicted"/>
<evidence type="ECO:0000313" key="3">
    <source>
        <dbReference type="EMBL" id="QKZ16969.1"/>
    </source>
</evidence>
<dbReference type="AlphaFoldDB" id="A0A7H8T0C7"/>
<feature type="domain" description="AB hydrolase-1" evidence="2">
    <location>
        <begin position="46"/>
        <end position="276"/>
    </location>
</feature>
<gene>
    <name evidence="3" type="ORF">HUT05_06050</name>
</gene>
<evidence type="ECO:0000259" key="2">
    <source>
        <dbReference type="Pfam" id="PF00561"/>
    </source>
</evidence>
<keyword evidence="4" id="KW-1185">Reference proteome</keyword>
<dbReference type="PANTHER" id="PTHR43798:SF31">
    <property type="entry name" value="AB HYDROLASE SUPERFAMILY PROTEIN YCLE"/>
    <property type="match status" value="1"/>
</dbReference>
<dbReference type="Gene3D" id="3.40.50.1820">
    <property type="entry name" value="alpha/beta hydrolase"/>
    <property type="match status" value="1"/>
</dbReference>
<evidence type="ECO:0000313" key="4">
    <source>
        <dbReference type="Proteomes" id="UP000509418"/>
    </source>
</evidence>
<dbReference type="InterPro" id="IPR000639">
    <property type="entry name" value="Epox_hydrolase-like"/>
</dbReference>
<dbReference type="InterPro" id="IPR029058">
    <property type="entry name" value="AB_hydrolase_fold"/>
</dbReference>
<dbReference type="Pfam" id="PF00561">
    <property type="entry name" value="Abhydrolase_1"/>
    <property type="match status" value="1"/>
</dbReference>
<protein>
    <submittedName>
        <fullName evidence="3">Alpha/beta hydrolase</fullName>
    </submittedName>
</protein>
<keyword evidence="1 3" id="KW-0378">Hydrolase</keyword>
<organism evidence="3 4">
    <name type="scientific">Streptomyces chartreusis</name>
    <dbReference type="NCBI Taxonomy" id="1969"/>
    <lineage>
        <taxon>Bacteria</taxon>
        <taxon>Bacillati</taxon>
        <taxon>Actinomycetota</taxon>
        <taxon>Actinomycetes</taxon>
        <taxon>Kitasatosporales</taxon>
        <taxon>Streptomycetaceae</taxon>
        <taxon>Streptomyces</taxon>
    </lineage>
</organism>
<evidence type="ECO:0000256" key="1">
    <source>
        <dbReference type="ARBA" id="ARBA00022801"/>
    </source>
</evidence>
<dbReference type="PANTHER" id="PTHR43798">
    <property type="entry name" value="MONOACYLGLYCEROL LIPASE"/>
    <property type="match status" value="1"/>
</dbReference>
<dbReference type="InterPro" id="IPR050266">
    <property type="entry name" value="AB_hydrolase_sf"/>
</dbReference>
<reference evidence="3 4" key="1">
    <citation type="submission" date="2020-06" db="EMBL/GenBank/DDBJ databases">
        <title>Genome mining for natural products.</title>
        <authorList>
            <person name="Zhang B."/>
            <person name="Shi J."/>
            <person name="Ge H."/>
        </authorList>
    </citation>
    <scope>NUCLEOTIDE SEQUENCE [LARGE SCALE GENOMIC DNA]</scope>
    <source>
        <strain evidence="3 4">NA02069</strain>
    </source>
</reference>
<dbReference type="PRINTS" id="PR00412">
    <property type="entry name" value="EPOXHYDRLASE"/>
</dbReference>
<dbReference type="GO" id="GO:0016787">
    <property type="term" value="F:hydrolase activity"/>
    <property type="evidence" value="ECO:0007669"/>
    <property type="project" value="UniProtKB-KW"/>
</dbReference>
<dbReference type="EMBL" id="CP056041">
    <property type="protein sequence ID" value="QKZ16969.1"/>
    <property type="molecule type" value="Genomic_DNA"/>
</dbReference>
<dbReference type="GO" id="GO:0016020">
    <property type="term" value="C:membrane"/>
    <property type="evidence" value="ECO:0007669"/>
    <property type="project" value="TreeGrafter"/>
</dbReference>
<dbReference type="InterPro" id="IPR000073">
    <property type="entry name" value="AB_hydrolase_1"/>
</dbReference>
<name>A0A7H8T0C7_STRCX</name>
<accession>A0A7H8T0C7</accession>